<proteinExistence type="predicted"/>
<keyword evidence="4" id="KW-0508">mRNA splicing</keyword>
<gene>
    <name evidence="9" type="primary">LOC111017086</name>
</gene>
<dbReference type="InterPro" id="IPR003107">
    <property type="entry name" value="HAT"/>
</dbReference>
<dbReference type="AlphaFoldDB" id="A0A6J1D2X4"/>
<feature type="domain" description="Suppressor of forked" evidence="7">
    <location>
        <begin position="58"/>
        <end position="402"/>
    </location>
</feature>
<dbReference type="InterPro" id="IPR008847">
    <property type="entry name" value="Suf"/>
</dbReference>
<dbReference type="GO" id="GO:0005634">
    <property type="term" value="C:nucleus"/>
    <property type="evidence" value="ECO:0007669"/>
    <property type="project" value="UniProtKB-SubCell"/>
</dbReference>
<evidence type="ECO:0000259" key="7">
    <source>
        <dbReference type="Pfam" id="PF05843"/>
    </source>
</evidence>
<dbReference type="Pfam" id="PF05843">
    <property type="entry name" value="Suf"/>
    <property type="match status" value="1"/>
</dbReference>
<evidence type="ECO:0000256" key="1">
    <source>
        <dbReference type="ARBA" id="ARBA00004123"/>
    </source>
</evidence>
<evidence type="ECO:0000256" key="6">
    <source>
        <dbReference type="SAM" id="MobiDB-lite"/>
    </source>
</evidence>
<keyword evidence="8" id="KW-1185">Reference proteome</keyword>
<evidence type="ECO:0000313" key="8">
    <source>
        <dbReference type="Proteomes" id="UP000504603"/>
    </source>
</evidence>
<keyword evidence="2" id="KW-0507">mRNA processing</keyword>
<dbReference type="GO" id="GO:0008380">
    <property type="term" value="P:RNA splicing"/>
    <property type="evidence" value="ECO:0007669"/>
    <property type="project" value="UniProtKB-KW"/>
</dbReference>
<name>A0A6J1D2X4_MOMCH</name>
<dbReference type="OrthoDB" id="360390at2759"/>
<dbReference type="RefSeq" id="XP_022148440.1">
    <property type="nucleotide sequence ID" value="XM_022292748.1"/>
</dbReference>
<dbReference type="Gene3D" id="1.25.40.10">
    <property type="entry name" value="Tetratricopeptide repeat domain"/>
    <property type="match status" value="2"/>
</dbReference>
<dbReference type="PANTHER" id="PTHR17204:SF25">
    <property type="entry name" value="RRM DOMAIN-CONTAINING PROTEIN"/>
    <property type="match status" value="1"/>
</dbReference>
<dbReference type="SUPFAM" id="SSF48452">
    <property type="entry name" value="TPR-like"/>
    <property type="match status" value="1"/>
</dbReference>
<keyword evidence="5" id="KW-0539">Nucleus</keyword>
<sequence length="460" mass="52569">MAETIESNAEVPVSDEGNTINGDELMPDLPHNPTSTSSDSDSDSEDDESDQKLQLQLHTLQSELSTNPSNYDAHVQCIKLLRKMGDLDNLRKAREAMSEIFPLTPPMWQEWAKDEASISTTGPEALAAIEKLYERGVSDYLSVSLWCDYLNFVQEYNPLVRDCATSGIKKARDLFERALTAAGLHFTDAEELWEAYRKFEKAVYQSIDETDIQAKEKQVQLIRSNFHRQLSLPLANMNSTLEAYKAWEMEGEHGCVLEVKSNDSDRVPSQVASAYQRALDMYNARVQLEKQISRQDTTDTERLNQYIIYLKFEQSAGDPARVQVLFERAVADFPVSVDLWLDYTRYMDKTLKVGSIVRNVYSRATRNCPWVGDLWVRYLLALERARASEGEIASVFEKSLQCSFSTLDEYLDLFLTRVDGLRRRISFASEIEDVLEYSLIKETFQRASDYLSPHLKNSEG</sequence>
<dbReference type="Proteomes" id="UP000504603">
    <property type="component" value="Unplaced"/>
</dbReference>
<organism evidence="8 9">
    <name type="scientific">Momordica charantia</name>
    <name type="common">Bitter gourd</name>
    <name type="synonym">Balsam pear</name>
    <dbReference type="NCBI Taxonomy" id="3673"/>
    <lineage>
        <taxon>Eukaryota</taxon>
        <taxon>Viridiplantae</taxon>
        <taxon>Streptophyta</taxon>
        <taxon>Embryophyta</taxon>
        <taxon>Tracheophyta</taxon>
        <taxon>Spermatophyta</taxon>
        <taxon>Magnoliopsida</taxon>
        <taxon>eudicotyledons</taxon>
        <taxon>Gunneridae</taxon>
        <taxon>Pentapetalae</taxon>
        <taxon>rosids</taxon>
        <taxon>fabids</taxon>
        <taxon>Cucurbitales</taxon>
        <taxon>Cucurbitaceae</taxon>
        <taxon>Momordiceae</taxon>
        <taxon>Momordica</taxon>
    </lineage>
</organism>
<feature type="compositionally biased region" description="Acidic residues" evidence="6">
    <location>
        <begin position="40"/>
        <end position="49"/>
    </location>
</feature>
<evidence type="ECO:0000256" key="3">
    <source>
        <dbReference type="ARBA" id="ARBA00022737"/>
    </source>
</evidence>
<evidence type="ECO:0000313" key="9">
    <source>
        <dbReference type="RefSeq" id="XP_022148440.1"/>
    </source>
</evidence>
<dbReference type="GeneID" id="111017086"/>
<comment type="subcellular location">
    <subcellularLocation>
        <location evidence="1">Nucleus</location>
    </subcellularLocation>
</comment>
<dbReference type="GO" id="GO:0006397">
    <property type="term" value="P:mRNA processing"/>
    <property type="evidence" value="ECO:0007669"/>
    <property type="project" value="UniProtKB-KW"/>
</dbReference>
<dbReference type="InterPro" id="IPR011990">
    <property type="entry name" value="TPR-like_helical_dom_sf"/>
</dbReference>
<dbReference type="SMART" id="SM00386">
    <property type="entry name" value="HAT"/>
    <property type="match status" value="5"/>
</dbReference>
<dbReference type="PANTHER" id="PTHR17204">
    <property type="entry name" value="PRE-MRNA PROCESSING PROTEIN PRP39-RELATED"/>
    <property type="match status" value="1"/>
</dbReference>
<evidence type="ECO:0000256" key="2">
    <source>
        <dbReference type="ARBA" id="ARBA00022664"/>
    </source>
</evidence>
<evidence type="ECO:0000256" key="4">
    <source>
        <dbReference type="ARBA" id="ARBA00023187"/>
    </source>
</evidence>
<feature type="region of interest" description="Disordered" evidence="6">
    <location>
        <begin position="1"/>
        <end position="52"/>
    </location>
</feature>
<keyword evidence="3" id="KW-0677">Repeat</keyword>
<accession>A0A6J1D2X4</accession>
<reference evidence="9" key="1">
    <citation type="submission" date="2025-08" db="UniProtKB">
        <authorList>
            <consortium name="RefSeq"/>
        </authorList>
    </citation>
    <scope>IDENTIFICATION</scope>
</reference>
<feature type="non-terminal residue" evidence="9">
    <location>
        <position position="460"/>
    </location>
</feature>
<evidence type="ECO:0000256" key="5">
    <source>
        <dbReference type="ARBA" id="ARBA00023242"/>
    </source>
</evidence>
<protein>
    <submittedName>
        <fullName evidence="9">Squamous cell carcinoma antigen recognized by T-cells 3-like</fullName>
    </submittedName>
</protein>
<dbReference type="KEGG" id="mcha:111017086"/>